<feature type="transmembrane region" description="Helical" evidence="8">
    <location>
        <begin position="173"/>
        <end position="196"/>
    </location>
</feature>
<proteinExistence type="predicted"/>
<evidence type="ECO:0000256" key="7">
    <source>
        <dbReference type="SAM" id="MobiDB-lite"/>
    </source>
</evidence>
<feature type="transmembrane region" description="Helical" evidence="8">
    <location>
        <begin position="485"/>
        <end position="505"/>
    </location>
</feature>
<keyword evidence="6 8" id="KW-0472">Membrane</keyword>
<protein>
    <submittedName>
        <fullName evidence="10">MFS transporter</fullName>
    </submittedName>
</protein>
<dbReference type="PANTHER" id="PTHR42718:SF47">
    <property type="entry name" value="METHYL VIOLOGEN RESISTANCE PROTEIN SMVA"/>
    <property type="match status" value="1"/>
</dbReference>
<dbReference type="SUPFAM" id="SSF103473">
    <property type="entry name" value="MFS general substrate transporter"/>
    <property type="match status" value="1"/>
</dbReference>
<reference evidence="10 11" key="1">
    <citation type="submission" date="2020-05" db="EMBL/GenBank/DDBJ databases">
        <title>MicrobeNet Type strains.</title>
        <authorList>
            <person name="Nicholson A.C."/>
        </authorList>
    </citation>
    <scope>NUCLEOTIDE SEQUENCE [LARGE SCALE GENOMIC DNA]</scope>
    <source>
        <strain evidence="10 11">JCM 3224</strain>
    </source>
</reference>
<dbReference type="AlphaFoldDB" id="A0A849CAY1"/>
<feature type="transmembrane region" description="Helical" evidence="8">
    <location>
        <begin position="64"/>
        <end position="81"/>
    </location>
</feature>
<evidence type="ECO:0000256" key="1">
    <source>
        <dbReference type="ARBA" id="ARBA00004651"/>
    </source>
</evidence>
<feature type="transmembrane region" description="Helical" evidence="8">
    <location>
        <begin position="233"/>
        <end position="254"/>
    </location>
</feature>
<dbReference type="GO" id="GO:0005886">
    <property type="term" value="C:plasma membrane"/>
    <property type="evidence" value="ECO:0007669"/>
    <property type="project" value="UniProtKB-SubCell"/>
</dbReference>
<feature type="transmembrane region" description="Helical" evidence="8">
    <location>
        <begin position="20"/>
        <end position="44"/>
    </location>
</feature>
<dbReference type="Pfam" id="PF07690">
    <property type="entry name" value="MFS_1"/>
    <property type="match status" value="1"/>
</dbReference>
<feature type="transmembrane region" description="Helical" evidence="8">
    <location>
        <begin position="88"/>
        <end position="107"/>
    </location>
</feature>
<feature type="compositionally biased region" description="Acidic residues" evidence="7">
    <location>
        <begin position="522"/>
        <end position="537"/>
    </location>
</feature>
<keyword evidence="11" id="KW-1185">Reference proteome</keyword>
<dbReference type="GO" id="GO:0022857">
    <property type="term" value="F:transmembrane transporter activity"/>
    <property type="evidence" value="ECO:0007669"/>
    <property type="project" value="InterPro"/>
</dbReference>
<evidence type="ECO:0000256" key="2">
    <source>
        <dbReference type="ARBA" id="ARBA00022448"/>
    </source>
</evidence>
<feature type="transmembrane region" description="Helical" evidence="8">
    <location>
        <begin position="312"/>
        <end position="332"/>
    </location>
</feature>
<dbReference type="RefSeq" id="WP_084521639.1">
    <property type="nucleotide sequence ID" value="NZ_JABELX010000009.1"/>
</dbReference>
<feature type="transmembrane region" description="Helical" evidence="8">
    <location>
        <begin position="113"/>
        <end position="134"/>
    </location>
</feature>
<comment type="subcellular location">
    <subcellularLocation>
        <location evidence="1">Cell membrane</location>
        <topology evidence="1">Multi-pass membrane protein</topology>
    </subcellularLocation>
</comment>
<dbReference type="PANTHER" id="PTHR42718">
    <property type="entry name" value="MAJOR FACILITATOR SUPERFAMILY MULTIDRUG TRANSPORTER MFSC"/>
    <property type="match status" value="1"/>
</dbReference>
<dbReference type="InterPro" id="IPR020846">
    <property type="entry name" value="MFS_dom"/>
</dbReference>
<evidence type="ECO:0000256" key="3">
    <source>
        <dbReference type="ARBA" id="ARBA00022475"/>
    </source>
</evidence>
<dbReference type="Gene3D" id="1.20.1250.20">
    <property type="entry name" value="MFS general substrate transporter like domains"/>
    <property type="match status" value="1"/>
</dbReference>
<evidence type="ECO:0000256" key="5">
    <source>
        <dbReference type="ARBA" id="ARBA00022989"/>
    </source>
</evidence>
<dbReference type="Gene3D" id="1.20.1720.10">
    <property type="entry name" value="Multidrug resistance protein D"/>
    <property type="match status" value="1"/>
</dbReference>
<keyword evidence="4 8" id="KW-0812">Transmembrane</keyword>
<organism evidence="10 11">
    <name type="scientific">Nocardia uniformis</name>
    <dbReference type="NCBI Taxonomy" id="53432"/>
    <lineage>
        <taxon>Bacteria</taxon>
        <taxon>Bacillati</taxon>
        <taxon>Actinomycetota</taxon>
        <taxon>Actinomycetes</taxon>
        <taxon>Mycobacteriales</taxon>
        <taxon>Nocardiaceae</taxon>
        <taxon>Nocardia</taxon>
    </lineage>
</organism>
<evidence type="ECO:0000259" key="9">
    <source>
        <dbReference type="PROSITE" id="PS50850"/>
    </source>
</evidence>
<feature type="transmembrane region" description="Helical" evidence="8">
    <location>
        <begin position="146"/>
        <end position="167"/>
    </location>
</feature>
<dbReference type="PROSITE" id="PS50850">
    <property type="entry name" value="MFS"/>
    <property type="match status" value="1"/>
</dbReference>
<dbReference type="Proteomes" id="UP000586827">
    <property type="component" value="Unassembled WGS sequence"/>
</dbReference>
<gene>
    <name evidence="10" type="ORF">HLB23_25195</name>
</gene>
<keyword evidence="3" id="KW-1003">Cell membrane</keyword>
<accession>A0A849CAY1</accession>
<dbReference type="CDD" id="cd17321">
    <property type="entry name" value="MFS_MMR_MDR_like"/>
    <property type="match status" value="1"/>
</dbReference>
<name>A0A849CAY1_9NOCA</name>
<evidence type="ECO:0000256" key="8">
    <source>
        <dbReference type="SAM" id="Phobius"/>
    </source>
</evidence>
<keyword evidence="5 8" id="KW-1133">Transmembrane helix</keyword>
<dbReference type="PRINTS" id="PR01036">
    <property type="entry name" value="TCRTETB"/>
</dbReference>
<feature type="transmembrane region" description="Helical" evidence="8">
    <location>
        <begin position="339"/>
        <end position="359"/>
    </location>
</feature>
<evidence type="ECO:0000313" key="10">
    <source>
        <dbReference type="EMBL" id="NNH73117.1"/>
    </source>
</evidence>
<feature type="region of interest" description="Disordered" evidence="7">
    <location>
        <begin position="516"/>
        <end position="547"/>
    </location>
</feature>
<comment type="caution">
    <text evidence="10">The sequence shown here is derived from an EMBL/GenBank/DDBJ whole genome shotgun (WGS) entry which is preliminary data.</text>
</comment>
<keyword evidence="2" id="KW-0813">Transport</keyword>
<dbReference type="EMBL" id="JABELX010000009">
    <property type="protein sequence ID" value="NNH73117.1"/>
    <property type="molecule type" value="Genomic_DNA"/>
</dbReference>
<feature type="transmembrane region" description="Helical" evidence="8">
    <location>
        <begin position="365"/>
        <end position="391"/>
    </location>
</feature>
<feature type="domain" description="Major facilitator superfamily (MFS) profile" evidence="9">
    <location>
        <begin position="22"/>
        <end position="509"/>
    </location>
</feature>
<feature type="transmembrane region" description="Helical" evidence="8">
    <location>
        <begin position="208"/>
        <end position="227"/>
    </location>
</feature>
<dbReference type="InterPro" id="IPR011701">
    <property type="entry name" value="MFS"/>
</dbReference>
<dbReference type="InterPro" id="IPR036259">
    <property type="entry name" value="MFS_trans_sf"/>
</dbReference>
<feature type="transmembrane region" description="Helical" evidence="8">
    <location>
        <begin position="412"/>
        <end position="431"/>
    </location>
</feature>
<evidence type="ECO:0000313" key="11">
    <source>
        <dbReference type="Proteomes" id="UP000586827"/>
    </source>
</evidence>
<evidence type="ECO:0000256" key="4">
    <source>
        <dbReference type="ARBA" id="ARBA00022692"/>
    </source>
</evidence>
<sequence length="547" mass="56029">MRSSPPTAADISPRAGAKEWLGLAVLLLPTTLLFLTMTVLFLATPDIAADLSPNSGQLLWINDIYGFTMAGLLVAMGTLGDRIGRRRILLIGAIAFGAASAVAAFAPSVETLIAARAVMGVGAAAVMPSTLSLISSMFPDVKQRGTAVGLWAASVSVGVATGPLFGGLLLENFWWGSTLLIGVPVMAVVVFAVPALVPEYRAPRAGRLDLPSVALSLVMMLPVVYGIKELAGYGVTTTAVVAVVAGGALLTVFVRRQLRLDEPLLDMRLFSNRTFSSALGVTLLNTVALGGVYLLFTQYLQLVEGRSPLESGLLILPAAVMLVVVSMLAPVLARRIRPAYIVAAGSLLSVVGYLVLTQVDPASGLTLLIVGFYILYPGIAPEMALVTDIALGSAPPEKAGAASALNSTASDLGISLGIALLGSIGAAAYRADMSDVELAGVPAGVEAAARDTLSGALAAAEQLPTAAGDALLASAKAAFAHGLNLAAVAAAVLVAIAAVLSATLLRRVPPIGTQVPEHALDSELEATTDPDFTDEEATTPVPQRASR</sequence>
<feature type="transmembrane region" description="Helical" evidence="8">
    <location>
        <begin position="275"/>
        <end position="300"/>
    </location>
</feature>
<evidence type="ECO:0000256" key="6">
    <source>
        <dbReference type="ARBA" id="ARBA00023136"/>
    </source>
</evidence>